<keyword evidence="2" id="KW-1185">Reference proteome</keyword>
<reference evidence="1 2" key="1">
    <citation type="journal article" date="2018" name="Sci. Rep.">
        <title>Rhizobium tumorigenes sp. nov., a novel plant tumorigenic bacterium isolated from cane gall tumors on thornless blackberry.</title>
        <authorList>
            <person name="Kuzmanovi N."/>
            <person name="Smalla K."/>
            <person name="Gronow S."/>
            <person name="PuBawska J."/>
        </authorList>
    </citation>
    <scope>NUCLEOTIDE SEQUENCE [LARGE SCALE GENOMIC DNA]</scope>
    <source>
        <strain evidence="1 2">CCBAU 85046</strain>
    </source>
</reference>
<protein>
    <submittedName>
        <fullName evidence="1">Uncharacterized protein</fullName>
    </submittedName>
</protein>
<gene>
    <name evidence="1" type="ORF">CPY51_06075</name>
</gene>
<dbReference type="AlphaFoldDB" id="A0A2W4CW92"/>
<name>A0A2W4CW92_9HYPH</name>
<dbReference type="RefSeq" id="WP_111159383.1">
    <property type="nucleotide sequence ID" value="NZ_PCDP01000013.1"/>
</dbReference>
<organism evidence="1 2">
    <name type="scientific">Rhizobium tubonense</name>
    <dbReference type="NCBI Taxonomy" id="484088"/>
    <lineage>
        <taxon>Bacteria</taxon>
        <taxon>Pseudomonadati</taxon>
        <taxon>Pseudomonadota</taxon>
        <taxon>Alphaproteobacteria</taxon>
        <taxon>Hyphomicrobiales</taxon>
        <taxon>Rhizobiaceae</taxon>
        <taxon>Rhizobium/Agrobacterium group</taxon>
        <taxon>Rhizobium</taxon>
    </lineage>
</organism>
<evidence type="ECO:0000313" key="1">
    <source>
        <dbReference type="EMBL" id="PZM15731.1"/>
    </source>
</evidence>
<accession>A0A2W4CW92</accession>
<proteinExistence type="predicted"/>
<dbReference type="OrthoDB" id="8373241at2"/>
<sequence length="70" mass="7781">MEKIASPQQHDDYPERWLDCESAVVSAFRQLVLDAVSAGWGEAEVALVIADVADEYVIELAHRNSLPKLN</sequence>
<evidence type="ECO:0000313" key="2">
    <source>
        <dbReference type="Proteomes" id="UP000248925"/>
    </source>
</evidence>
<dbReference type="EMBL" id="PCDP01000013">
    <property type="protein sequence ID" value="PZM15731.1"/>
    <property type="molecule type" value="Genomic_DNA"/>
</dbReference>
<comment type="caution">
    <text evidence="1">The sequence shown here is derived from an EMBL/GenBank/DDBJ whole genome shotgun (WGS) entry which is preliminary data.</text>
</comment>
<dbReference type="Proteomes" id="UP000248925">
    <property type="component" value="Unassembled WGS sequence"/>
</dbReference>